<evidence type="ECO:0000256" key="1">
    <source>
        <dbReference type="SAM" id="MobiDB-lite"/>
    </source>
</evidence>
<accession>A0ABQ9YC32</accession>
<feature type="region of interest" description="Disordered" evidence="1">
    <location>
        <begin position="239"/>
        <end position="274"/>
    </location>
</feature>
<name>A0ABQ9YC32_9EUKA</name>
<proteinExistence type="predicted"/>
<organism evidence="2 3">
    <name type="scientific">Blattamonas nauphoetae</name>
    <dbReference type="NCBI Taxonomy" id="2049346"/>
    <lineage>
        <taxon>Eukaryota</taxon>
        <taxon>Metamonada</taxon>
        <taxon>Preaxostyla</taxon>
        <taxon>Oxymonadida</taxon>
        <taxon>Blattamonas</taxon>
    </lineage>
</organism>
<dbReference type="InterPro" id="IPR009057">
    <property type="entry name" value="Homeodomain-like_sf"/>
</dbReference>
<gene>
    <name evidence="2" type="ORF">BLNAU_3768</name>
</gene>
<feature type="compositionally biased region" description="Basic and acidic residues" evidence="1">
    <location>
        <begin position="256"/>
        <end position="274"/>
    </location>
</feature>
<feature type="compositionally biased region" description="Polar residues" evidence="1">
    <location>
        <begin position="239"/>
        <end position="249"/>
    </location>
</feature>
<feature type="region of interest" description="Disordered" evidence="1">
    <location>
        <begin position="1"/>
        <end position="81"/>
    </location>
</feature>
<evidence type="ECO:0000313" key="2">
    <source>
        <dbReference type="EMBL" id="KAK2961322.1"/>
    </source>
</evidence>
<dbReference type="SUPFAM" id="SSF46689">
    <property type="entry name" value="Homeodomain-like"/>
    <property type="match status" value="1"/>
</dbReference>
<feature type="compositionally biased region" description="Acidic residues" evidence="1">
    <location>
        <begin position="62"/>
        <end position="76"/>
    </location>
</feature>
<feature type="compositionally biased region" description="Polar residues" evidence="1">
    <location>
        <begin position="42"/>
        <end position="56"/>
    </location>
</feature>
<sequence length="434" mass="50138">MNGIIDRRPKAQRRIAPIPITDVASTPLPQPPPINSLVAISPQDQYRGQSTLSSPPSLGEADIQDDIREDGEDSESGSDGVELKVLAQLDDNFTILNEDDEDDDDFNYRPDPRYMEDEDYEFQKGREAEIPKDELNDLKRLTNYSFRKRPKAYKPRTLDQTVLSAQKQSSPLTVLPPPTPFVPNTLSLGEIRIIVSQMHSLVYLLLREEVYWKTMKEEKDQMKKSEEEGRHAYLQSQLLTTEASSSPDSFINPMERPQEEKEDERNPSEEKMAEESIDRMVDIVDKMAELLSGMIGVVHQTDYGQQATSPENPHYDIFTQLPVQLLQEYKLPSKQIAQSLQLNAPVNSFSSYDPLFPHRFDRRVMFSPSEDILLLWGLLRTHHNFEHVQQAYFPHRTIDTLRNRYYSNVRTNESMYLAYSLRRKKNKKSDKTAL</sequence>
<reference evidence="2 3" key="1">
    <citation type="journal article" date="2022" name="bioRxiv">
        <title>Genomics of Preaxostyla Flagellates Illuminates Evolutionary Transitions and the Path Towards Mitochondrial Loss.</title>
        <authorList>
            <person name="Novak L.V.F."/>
            <person name="Treitli S.C."/>
            <person name="Pyrih J."/>
            <person name="Halakuc P."/>
            <person name="Pipaliya S.V."/>
            <person name="Vacek V."/>
            <person name="Brzon O."/>
            <person name="Soukal P."/>
            <person name="Eme L."/>
            <person name="Dacks J.B."/>
            <person name="Karnkowska A."/>
            <person name="Elias M."/>
            <person name="Hampl V."/>
        </authorList>
    </citation>
    <scope>NUCLEOTIDE SEQUENCE [LARGE SCALE GENOMIC DNA]</scope>
    <source>
        <strain evidence="2">NAU3</strain>
        <tissue evidence="2">Gut</tissue>
    </source>
</reference>
<keyword evidence="3" id="KW-1185">Reference proteome</keyword>
<comment type="caution">
    <text evidence="2">The sequence shown here is derived from an EMBL/GenBank/DDBJ whole genome shotgun (WGS) entry which is preliminary data.</text>
</comment>
<evidence type="ECO:0000313" key="3">
    <source>
        <dbReference type="Proteomes" id="UP001281761"/>
    </source>
</evidence>
<dbReference type="Proteomes" id="UP001281761">
    <property type="component" value="Unassembled WGS sequence"/>
</dbReference>
<protein>
    <submittedName>
        <fullName evidence="2">Uncharacterized protein</fullName>
    </submittedName>
</protein>
<dbReference type="EMBL" id="JARBJD010000017">
    <property type="protein sequence ID" value="KAK2961322.1"/>
    <property type="molecule type" value="Genomic_DNA"/>
</dbReference>